<dbReference type="InterPro" id="IPR036770">
    <property type="entry name" value="Ankyrin_rpt-contain_sf"/>
</dbReference>
<dbReference type="Proteomes" id="UP000038045">
    <property type="component" value="Unplaced"/>
</dbReference>
<dbReference type="STRING" id="131310.A0A0N4ZKL6"/>
<keyword evidence="2" id="KW-1185">Reference proteome</keyword>
<dbReference type="PANTHER" id="PTHR12349">
    <property type="entry name" value="ANKYRIN REPEAT AND LEM DOMAIN-CONTAINING PROTEIN 2"/>
    <property type="match status" value="1"/>
</dbReference>
<accession>A0A0N4ZKL6</accession>
<dbReference type="PROSITE" id="PS50297">
    <property type="entry name" value="ANK_REP_REGION"/>
    <property type="match status" value="1"/>
</dbReference>
<dbReference type="SMART" id="SM00248">
    <property type="entry name" value="ANK"/>
    <property type="match status" value="2"/>
</dbReference>
<organism evidence="2 3">
    <name type="scientific">Parastrongyloides trichosuri</name>
    <name type="common">Possum-specific nematode worm</name>
    <dbReference type="NCBI Taxonomy" id="131310"/>
    <lineage>
        <taxon>Eukaryota</taxon>
        <taxon>Metazoa</taxon>
        <taxon>Ecdysozoa</taxon>
        <taxon>Nematoda</taxon>
        <taxon>Chromadorea</taxon>
        <taxon>Rhabditida</taxon>
        <taxon>Tylenchina</taxon>
        <taxon>Panagrolaimomorpha</taxon>
        <taxon>Strongyloidoidea</taxon>
        <taxon>Strongyloididae</taxon>
        <taxon>Parastrongyloides</taxon>
    </lineage>
</organism>
<dbReference type="AlphaFoldDB" id="A0A0N4ZKL6"/>
<sequence>MECSPKFFVLLFETKAVHGFETLKETTDFLKKLGKAPKVPFYPLETYKNFLTNDAIDWDKYKKYLDRMVGSNIVNDIPFDKVKIFPTPSMSELSKFNNSIKKMDIGSIKNFIDGNPKYLINTDNDMPQIIFSGSKTNALFQAARFANLDAIVYICKVLRNDNFWEQLYEKNDMFRLRIEMYWDNLMNGMDKNFDRTPLHYACACGYEDIVKFLLKFKEINPIKKNAKGKTAYDVICNQCLNKDEDTEMNIRNLFRSCYVSLYTSPYRNEKPKVVITKDDPLYRAKKSTDIQDFSLEEVLIGCAGPILEEHAENFKKNWLKPDNESLALGHLIYERRGFKLSKSFNVEYTQYFEFLKNYVNVRNKESLEKLNNYFENVYDLKNFKDCMEIDYNNDVDELTSLMERILKINSNGNKEGIVDSTSLYNLDDRVSDDDVDFSTPPSSPEQNSFMENYSNFQMNKASENVYSSNDILFLSSSVPATEDVYLYEILKEVSDTWKTDEFLYLKLFVASCEKLSVKRIKDFPPLNSPRHKKLCKNI</sequence>
<keyword evidence="1" id="KW-0040">ANK repeat</keyword>
<name>A0A0N4ZKL6_PARTI</name>
<dbReference type="Gene3D" id="1.25.40.20">
    <property type="entry name" value="Ankyrin repeat-containing domain"/>
    <property type="match status" value="1"/>
</dbReference>
<protein>
    <submittedName>
        <fullName evidence="3">ANK_REP_REGION domain-containing protein</fullName>
    </submittedName>
</protein>
<dbReference type="InterPro" id="IPR002110">
    <property type="entry name" value="Ankyrin_rpt"/>
</dbReference>
<reference evidence="3" key="1">
    <citation type="submission" date="2017-02" db="UniProtKB">
        <authorList>
            <consortium name="WormBaseParasite"/>
        </authorList>
    </citation>
    <scope>IDENTIFICATION</scope>
</reference>
<dbReference type="PANTHER" id="PTHR12349:SF4">
    <property type="entry name" value="ANKYRIN REPEAT AND LEM DOMAIN-CONTAINING PROTEIN 2"/>
    <property type="match status" value="1"/>
</dbReference>
<dbReference type="PROSITE" id="PS50088">
    <property type="entry name" value="ANK_REPEAT"/>
    <property type="match status" value="1"/>
</dbReference>
<evidence type="ECO:0000313" key="2">
    <source>
        <dbReference type="Proteomes" id="UP000038045"/>
    </source>
</evidence>
<dbReference type="Pfam" id="PF12796">
    <property type="entry name" value="Ank_2"/>
    <property type="match status" value="1"/>
</dbReference>
<dbReference type="WBParaSite" id="PTRK_0000864900.1">
    <property type="protein sequence ID" value="PTRK_0000864900.1"/>
    <property type="gene ID" value="PTRK_0000864900"/>
</dbReference>
<dbReference type="SUPFAM" id="SSF48403">
    <property type="entry name" value="Ankyrin repeat"/>
    <property type="match status" value="1"/>
</dbReference>
<feature type="repeat" description="ANK" evidence="1">
    <location>
        <begin position="193"/>
        <end position="215"/>
    </location>
</feature>
<evidence type="ECO:0000313" key="3">
    <source>
        <dbReference type="WBParaSite" id="PTRK_0000864900.1"/>
    </source>
</evidence>
<proteinExistence type="predicted"/>
<evidence type="ECO:0000256" key="1">
    <source>
        <dbReference type="PROSITE-ProRule" id="PRU00023"/>
    </source>
</evidence>